<feature type="compositionally biased region" description="Low complexity" evidence="1">
    <location>
        <begin position="211"/>
        <end position="235"/>
    </location>
</feature>
<organism evidence="2 3">
    <name type="scientific">Entomortierella parvispora</name>
    <dbReference type="NCBI Taxonomy" id="205924"/>
    <lineage>
        <taxon>Eukaryota</taxon>
        <taxon>Fungi</taxon>
        <taxon>Fungi incertae sedis</taxon>
        <taxon>Mucoromycota</taxon>
        <taxon>Mortierellomycotina</taxon>
        <taxon>Mortierellomycetes</taxon>
        <taxon>Mortierellales</taxon>
        <taxon>Mortierellaceae</taxon>
        <taxon>Entomortierella</taxon>
    </lineage>
</organism>
<keyword evidence="3" id="KW-1185">Reference proteome</keyword>
<feature type="compositionally biased region" description="Polar residues" evidence="1">
    <location>
        <begin position="1"/>
        <end position="13"/>
    </location>
</feature>
<feature type="compositionally biased region" description="Polar residues" evidence="1">
    <location>
        <begin position="420"/>
        <end position="430"/>
    </location>
</feature>
<gene>
    <name evidence="2" type="ORF">EMPS_09189</name>
</gene>
<name>A0A9P3HHJ7_9FUNG</name>
<feature type="compositionally biased region" description="Low complexity" evidence="1">
    <location>
        <begin position="319"/>
        <end position="330"/>
    </location>
</feature>
<dbReference type="EMBL" id="BQFW01000012">
    <property type="protein sequence ID" value="GJJ76830.1"/>
    <property type="molecule type" value="Genomic_DNA"/>
</dbReference>
<proteinExistence type="predicted"/>
<feature type="region of interest" description="Disordered" evidence="1">
    <location>
        <begin position="301"/>
        <end position="332"/>
    </location>
</feature>
<feature type="compositionally biased region" description="Polar residues" evidence="1">
    <location>
        <begin position="271"/>
        <end position="280"/>
    </location>
</feature>
<feature type="region of interest" description="Disordered" evidence="1">
    <location>
        <begin position="1"/>
        <end position="90"/>
    </location>
</feature>
<feature type="compositionally biased region" description="Low complexity" evidence="1">
    <location>
        <begin position="126"/>
        <end position="141"/>
    </location>
</feature>
<feature type="compositionally biased region" description="Low complexity" evidence="1">
    <location>
        <begin position="25"/>
        <end position="42"/>
    </location>
</feature>
<dbReference type="Proteomes" id="UP000827284">
    <property type="component" value="Unassembled WGS sequence"/>
</dbReference>
<feature type="compositionally biased region" description="Acidic residues" evidence="1">
    <location>
        <begin position="149"/>
        <end position="163"/>
    </location>
</feature>
<feature type="region of interest" description="Disordered" evidence="1">
    <location>
        <begin position="353"/>
        <end position="470"/>
    </location>
</feature>
<reference evidence="2" key="2">
    <citation type="journal article" date="2022" name="Microbiol. Resour. Announc.">
        <title>Whole-Genome Sequence of Entomortierella parvispora E1425, a Mucoromycotan Fungus Associated with Burkholderiaceae-Related Endosymbiotic Bacteria.</title>
        <authorList>
            <person name="Herlambang A."/>
            <person name="Guo Y."/>
            <person name="Takashima Y."/>
            <person name="Narisawa K."/>
            <person name="Ohta H."/>
            <person name="Nishizawa T."/>
        </authorList>
    </citation>
    <scope>NUCLEOTIDE SEQUENCE</scope>
    <source>
        <strain evidence="2">E1425</strain>
    </source>
</reference>
<feature type="region of interest" description="Disordered" evidence="1">
    <location>
        <begin position="108"/>
        <end position="178"/>
    </location>
</feature>
<evidence type="ECO:0000256" key="1">
    <source>
        <dbReference type="SAM" id="MobiDB-lite"/>
    </source>
</evidence>
<protein>
    <submittedName>
        <fullName evidence="2">Uncharacterized protein</fullName>
    </submittedName>
</protein>
<evidence type="ECO:0000313" key="3">
    <source>
        <dbReference type="Proteomes" id="UP000827284"/>
    </source>
</evidence>
<comment type="caution">
    <text evidence="2">The sequence shown here is derived from an EMBL/GenBank/DDBJ whole genome shotgun (WGS) entry which is preliminary data.</text>
</comment>
<feature type="compositionally biased region" description="Polar residues" evidence="1">
    <location>
        <begin position="108"/>
        <end position="125"/>
    </location>
</feature>
<reference evidence="2" key="1">
    <citation type="submission" date="2021-11" db="EMBL/GenBank/DDBJ databases">
        <authorList>
            <person name="Herlambang A."/>
            <person name="Guo Y."/>
            <person name="Takashima Y."/>
            <person name="Nishizawa T."/>
        </authorList>
    </citation>
    <scope>NUCLEOTIDE SEQUENCE</scope>
    <source>
        <strain evidence="2">E1425</strain>
    </source>
</reference>
<feature type="compositionally biased region" description="Polar residues" evidence="1">
    <location>
        <begin position="236"/>
        <end position="260"/>
    </location>
</feature>
<dbReference type="AlphaFoldDB" id="A0A9P3HHJ7"/>
<dbReference type="OrthoDB" id="2420930at2759"/>
<evidence type="ECO:0000313" key="2">
    <source>
        <dbReference type="EMBL" id="GJJ76830.1"/>
    </source>
</evidence>
<feature type="compositionally biased region" description="Basic and acidic residues" evidence="1">
    <location>
        <begin position="431"/>
        <end position="440"/>
    </location>
</feature>
<feature type="region of interest" description="Disordered" evidence="1">
    <location>
        <begin position="194"/>
        <end position="280"/>
    </location>
</feature>
<accession>A0A9P3HHJ7</accession>
<sequence length="470" mass="50966">MHRQSSPWSSPQDPHNLKRRHTRGNTSQSHSSLHSLSSSPKSSTKHHPNSKRDEDALRSTPPPPVRSQTSKKFNDDQDGDDSLQPHTATVPTWFGSLRSFALSASTSSRGAFTPLVSSNSSNNLARSQSSNASPSRGRSSSIYYAGTLDDPDSDSDESCEQDEPVTSKNGLKENRIRGPRMSWAMLDPSLGAVFGSQGYSAVPGRSESESDLSSPSCSSSSSSSVSSPTFSSVEELSNSEANYQDQSKTSTTSDIPSSLGHTVPPPDATQAYATASSSGYTKPVPSTFAFLKSYVPSFPATTGAISLGSDDEPRKYNKNKPPSTKPTSPTASWSIRKLSLNFLNSNQYEAVQVTEKNVDKDEDKEEEEDGNVVTLDIGTVPRYRDDFEDEERNNDRESRAHNKPGPTSLAGASISYLGSMLSSNDGSTRTPNDKKTDTVKPKQYISSDLRDTLEQLPVTNRSLRKQGRTD</sequence>